<accession>A0A4Q4ZD94</accession>
<feature type="transmembrane region" description="Helical" evidence="2">
    <location>
        <begin position="104"/>
        <end position="126"/>
    </location>
</feature>
<dbReference type="Pfam" id="PF05675">
    <property type="entry name" value="DUF817"/>
    <property type="match status" value="1"/>
</dbReference>
<evidence type="ECO:0000256" key="2">
    <source>
        <dbReference type="SAM" id="Phobius"/>
    </source>
</evidence>
<feature type="transmembrane region" description="Helical" evidence="2">
    <location>
        <begin position="235"/>
        <end position="252"/>
    </location>
</feature>
<dbReference type="AlphaFoldDB" id="A0A4Q4ZD94"/>
<keyword evidence="2" id="KW-0472">Membrane</keyword>
<dbReference type="EMBL" id="SDKM01000013">
    <property type="protein sequence ID" value="RYP86040.1"/>
    <property type="molecule type" value="Genomic_DNA"/>
</dbReference>
<evidence type="ECO:0000313" key="3">
    <source>
        <dbReference type="EMBL" id="RYP86040.1"/>
    </source>
</evidence>
<reference evidence="3 4" key="1">
    <citation type="submission" date="2019-01" db="EMBL/GenBank/DDBJ databases">
        <title>Nocardioides guangzhouensis sp. nov., an actinobacterium isolated from soil.</title>
        <authorList>
            <person name="Fu Y."/>
            <person name="Cai Y."/>
            <person name="Lin Z."/>
            <person name="Chen P."/>
        </authorList>
    </citation>
    <scope>NUCLEOTIDE SEQUENCE [LARGE SCALE GENOMIC DNA]</scope>
    <source>
        <strain evidence="3 4">130</strain>
    </source>
</reference>
<evidence type="ECO:0000256" key="1">
    <source>
        <dbReference type="SAM" id="MobiDB-lite"/>
    </source>
</evidence>
<organism evidence="3 4">
    <name type="scientific">Nocardioides guangzhouensis</name>
    <dbReference type="NCBI Taxonomy" id="2497878"/>
    <lineage>
        <taxon>Bacteria</taxon>
        <taxon>Bacillati</taxon>
        <taxon>Actinomycetota</taxon>
        <taxon>Actinomycetes</taxon>
        <taxon>Propionibacteriales</taxon>
        <taxon>Nocardioidaceae</taxon>
        <taxon>Nocardioides</taxon>
    </lineage>
</organism>
<feature type="region of interest" description="Disordered" evidence="1">
    <location>
        <begin position="264"/>
        <end position="293"/>
    </location>
</feature>
<comment type="caution">
    <text evidence="3">The sequence shown here is derived from an EMBL/GenBank/DDBJ whole genome shotgun (WGS) entry which is preliminary data.</text>
</comment>
<feature type="transmembrane region" description="Helical" evidence="2">
    <location>
        <begin position="47"/>
        <end position="67"/>
    </location>
</feature>
<evidence type="ECO:0000313" key="4">
    <source>
        <dbReference type="Proteomes" id="UP000295198"/>
    </source>
</evidence>
<sequence>MPPAVARIRRATAQLLRFGWLEAQSCVFAFGVFVGLALAFVVPLPVARYDALLLWCLLLTFGFWALGLESWREVLVIFAFHGLGLGLELFKVHQGSWVYPGDAVTMVAGVPLFSGFMYAAVGSYICQAWRRFDLRVTGYPAAATTVVAVGIYANFFTHHYIVDLRVLWALVGLWVLRSCHVHYTVGAARHRMPLALAFLLIGGFLWLAENGATFLDAWNYPGQVDVWEAVHVSKLGAWALLVTMSFVLVATVKAQEGRLYAVPAPEQADGLSPGDGPGPASGSRSGPRPPASR</sequence>
<protein>
    <submittedName>
        <fullName evidence="3">DUF817 domain-containing protein</fullName>
    </submittedName>
</protein>
<feature type="transmembrane region" description="Helical" evidence="2">
    <location>
        <begin position="74"/>
        <end position="92"/>
    </location>
</feature>
<dbReference type="OrthoDB" id="1550598at2"/>
<dbReference type="RefSeq" id="WP_134716946.1">
    <property type="nucleotide sequence ID" value="NZ_SDKM01000013.1"/>
</dbReference>
<dbReference type="InterPro" id="IPR008535">
    <property type="entry name" value="DUF817"/>
</dbReference>
<dbReference type="Proteomes" id="UP000295198">
    <property type="component" value="Unassembled WGS sequence"/>
</dbReference>
<dbReference type="PIRSF" id="PIRSF009141">
    <property type="entry name" value="UCP009141"/>
    <property type="match status" value="1"/>
</dbReference>
<feature type="transmembrane region" description="Helical" evidence="2">
    <location>
        <begin position="194"/>
        <end position="215"/>
    </location>
</feature>
<keyword evidence="2" id="KW-0812">Transmembrane</keyword>
<proteinExistence type="predicted"/>
<feature type="transmembrane region" description="Helical" evidence="2">
    <location>
        <begin position="138"/>
        <end position="161"/>
    </location>
</feature>
<name>A0A4Q4ZD94_9ACTN</name>
<feature type="transmembrane region" description="Helical" evidence="2">
    <location>
        <begin position="20"/>
        <end position="41"/>
    </location>
</feature>
<feature type="transmembrane region" description="Helical" evidence="2">
    <location>
        <begin position="167"/>
        <end position="185"/>
    </location>
</feature>
<gene>
    <name evidence="3" type="ORF">EKO23_10465</name>
</gene>
<keyword evidence="4" id="KW-1185">Reference proteome</keyword>
<keyword evidence="2" id="KW-1133">Transmembrane helix</keyword>